<organism evidence="4 5">
    <name type="scientific">Candidatus Kerfeldbacteria bacterium CG_4_10_14_0_8_um_filter_42_10</name>
    <dbReference type="NCBI Taxonomy" id="2014248"/>
    <lineage>
        <taxon>Bacteria</taxon>
        <taxon>Candidatus Kerfeldiibacteriota</taxon>
    </lineage>
</organism>
<feature type="transmembrane region" description="Helical" evidence="1">
    <location>
        <begin position="42"/>
        <end position="58"/>
    </location>
</feature>
<feature type="domain" description="Glycosyltransferase subfamily 4-like N-terminal" evidence="3">
    <location>
        <begin position="35"/>
        <end position="155"/>
    </location>
</feature>
<dbReference type="GO" id="GO:0016757">
    <property type="term" value="F:glycosyltransferase activity"/>
    <property type="evidence" value="ECO:0007669"/>
    <property type="project" value="TreeGrafter"/>
</dbReference>
<proteinExistence type="predicted"/>
<name>A0A2M7RKR4_9BACT</name>
<evidence type="ECO:0000259" key="2">
    <source>
        <dbReference type="Pfam" id="PF00534"/>
    </source>
</evidence>
<dbReference type="SUPFAM" id="SSF53756">
    <property type="entry name" value="UDP-Glycosyltransferase/glycogen phosphorylase"/>
    <property type="match status" value="1"/>
</dbReference>
<dbReference type="Pfam" id="PF00534">
    <property type="entry name" value="Glycos_transf_1"/>
    <property type="match status" value="1"/>
</dbReference>
<protein>
    <recommendedName>
        <fullName evidence="6">Glycosyl transferase family 1 domain-containing protein</fullName>
    </recommendedName>
</protein>
<evidence type="ECO:0000259" key="3">
    <source>
        <dbReference type="Pfam" id="PF13439"/>
    </source>
</evidence>
<keyword evidence="1" id="KW-1133">Transmembrane helix</keyword>
<evidence type="ECO:0000256" key="1">
    <source>
        <dbReference type="SAM" id="Phobius"/>
    </source>
</evidence>
<dbReference type="InterPro" id="IPR028098">
    <property type="entry name" value="Glyco_trans_4-like_N"/>
</dbReference>
<dbReference type="InterPro" id="IPR050194">
    <property type="entry name" value="Glycosyltransferase_grp1"/>
</dbReference>
<dbReference type="InterPro" id="IPR001296">
    <property type="entry name" value="Glyco_trans_1"/>
</dbReference>
<dbReference type="Pfam" id="PF13439">
    <property type="entry name" value="Glyco_transf_4"/>
    <property type="match status" value="1"/>
</dbReference>
<sequence length="368" mass="42247">MKILFITRKYPPSKGGMETLSYNLTTKYPGEKKIIPMKKKNQIHLVWFIPYCFFYLIFNSKKIELLHLSDMVLIILGGWIKKLNHRTKVAINIHGLDINFSERKGLLAKIYKTYLKLFAQERNYDLLICNSHSTEKIAKENGFSKTTIIPIGVTPKYNKNFYGKQELYKIIGDQYKNKKYLLTVGRLVKRKGVNWFIDQVMPIIREDVIYLVAGEPNWLKNVDNELDLIKETVRKNKLEARVVLLGKVADEELEVLYQTADLCIMPNIPVTGDSEGFGIVAIEAAARGLPVVASKLEGIDDAIQDEKNGFLLPPGNAAAFKEKIELLLQESAESIRTGVKRFTLDNFSWDSLIYKYQIAFENLCQRQK</sequence>
<dbReference type="Proteomes" id="UP000230779">
    <property type="component" value="Unassembled WGS sequence"/>
</dbReference>
<evidence type="ECO:0000313" key="5">
    <source>
        <dbReference type="Proteomes" id="UP000230779"/>
    </source>
</evidence>
<dbReference type="PANTHER" id="PTHR45947:SF3">
    <property type="entry name" value="SULFOQUINOVOSYL TRANSFERASE SQD2"/>
    <property type="match status" value="1"/>
</dbReference>
<dbReference type="Gene3D" id="3.40.50.2000">
    <property type="entry name" value="Glycogen Phosphorylase B"/>
    <property type="match status" value="2"/>
</dbReference>
<reference evidence="4 5" key="1">
    <citation type="submission" date="2017-09" db="EMBL/GenBank/DDBJ databases">
        <title>Depth-based differentiation of microbial function through sediment-hosted aquifers and enrichment of novel symbionts in the deep terrestrial subsurface.</title>
        <authorList>
            <person name="Probst A.J."/>
            <person name="Ladd B."/>
            <person name="Jarett J.K."/>
            <person name="Geller-Mcgrath D.E."/>
            <person name="Sieber C.M."/>
            <person name="Emerson J.B."/>
            <person name="Anantharaman K."/>
            <person name="Thomas B.C."/>
            <person name="Malmstrom R."/>
            <person name="Stieglmeier M."/>
            <person name="Klingl A."/>
            <person name="Woyke T."/>
            <person name="Ryan C.M."/>
            <person name="Banfield J.F."/>
        </authorList>
    </citation>
    <scope>NUCLEOTIDE SEQUENCE [LARGE SCALE GENOMIC DNA]</scope>
    <source>
        <strain evidence="4">CG_4_10_14_0_8_um_filter_42_10</strain>
    </source>
</reference>
<evidence type="ECO:0008006" key="6">
    <source>
        <dbReference type="Google" id="ProtNLM"/>
    </source>
</evidence>
<feature type="domain" description="Glycosyl transferase family 1" evidence="2">
    <location>
        <begin position="173"/>
        <end position="331"/>
    </location>
</feature>
<accession>A0A2M7RKR4</accession>
<dbReference type="EMBL" id="PFMD01000002">
    <property type="protein sequence ID" value="PIY97338.1"/>
    <property type="molecule type" value="Genomic_DNA"/>
</dbReference>
<keyword evidence="1" id="KW-0472">Membrane</keyword>
<keyword evidence="1" id="KW-0812">Transmembrane</keyword>
<dbReference type="AlphaFoldDB" id="A0A2M7RKR4"/>
<comment type="caution">
    <text evidence="4">The sequence shown here is derived from an EMBL/GenBank/DDBJ whole genome shotgun (WGS) entry which is preliminary data.</text>
</comment>
<dbReference type="CDD" id="cd03801">
    <property type="entry name" value="GT4_PimA-like"/>
    <property type="match status" value="1"/>
</dbReference>
<gene>
    <name evidence="4" type="ORF">COY66_00370</name>
</gene>
<dbReference type="PANTHER" id="PTHR45947">
    <property type="entry name" value="SULFOQUINOVOSYL TRANSFERASE SQD2"/>
    <property type="match status" value="1"/>
</dbReference>
<evidence type="ECO:0000313" key="4">
    <source>
        <dbReference type="EMBL" id="PIY97338.1"/>
    </source>
</evidence>